<dbReference type="InterPro" id="IPR006463">
    <property type="entry name" value="MiaB_methiolase"/>
</dbReference>
<evidence type="ECO:0000256" key="3">
    <source>
        <dbReference type="ARBA" id="ARBA00022691"/>
    </source>
</evidence>
<dbReference type="GO" id="GO:0035597">
    <property type="term" value="F:tRNA-2-methylthio-N(6)-dimethylallyladenosine(37) synthase activity"/>
    <property type="evidence" value="ECO:0007669"/>
    <property type="project" value="UniProtKB-EC"/>
</dbReference>
<keyword evidence="1 7" id="KW-0004">4Fe-4S</keyword>
<dbReference type="InterPro" id="IPR013848">
    <property type="entry name" value="Methylthiotransferase_N"/>
</dbReference>
<dbReference type="SFLD" id="SFLDF00273">
    <property type="entry name" value="(dimethylallyl)adenosine_tRNA"/>
    <property type="match status" value="1"/>
</dbReference>
<comment type="catalytic activity">
    <reaction evidence="7">
        <text>N(6)-dimethylallyladenosine(37) in tRNA + (sulfur carrier)-SH + AH2 + 2 S-adenosyl-L-methionine = 2-methylsulfanyl-N(6)-dimethylallyladenosine(37) in tRNA + (sulfur carrier)-H + 5'-deoxyadenosine + L-methionine + A + S-adenosyl-L-homocysteine + 2 H(+)</text>
        <dbReference type="Rhea" id="RHEA:37067"/>
        <dbReference type="Rhea" id="RHEA-COMP:10375"/>
        <dbReference type="Rhea" id="RHEA-COMP:10376"/>
        <dbReference type="Rhea" id="RHEA-COMP:14737"/>
        <dbReference type="Rhea" id="RHEA-COMP:14739"/>
        <dbReference type="ChEBI" id="CHEBI:13193"/>
        <dbReference type="ChEBI" id="CHEBI:15378"/>
        <dbReference type="ChEBI" id="CHEBI:17319"/>
        <dbReference type="ChEBI" id="CHEBI:17499"/>
        <dbReference type="ChEBI" id="CHEBI:29917"/>
        <dbReference type="ChEBI" id="CHEBI:57844"/>
        <dbReference type="ChEBI" id="CHEBI:57856"/>
        <dbReference type="ChEBI" id="CHEBI:59789"/>
        <dbReference type="ChEBI" id="CHEBI:64428"/>
        <dbReference type="ChEBI" id="CHEBI:74415"/>
        <dbReference type="ChEBI" id="CHEBI:74417"/>
        <dbReference type="EC" id="2.8.4.3"/>
    </reaction>
</comment>
<evidence type="ECO:0000256" key="7">
    <source>
        <dbReference type="HAMAP-Rule" id="MF_01864"/>
    </source>
</evidence>
<comment type="cofactor">
    <cofactor evidence="7">
        <name>[4Fe-4S] cluster</name>
        <dbReference type="ChEBI" id="CHEBI:49883"/>
    </cofactor>
    <text evidence="7">Binds 2 [4Fe-4S] clusters. One cluster is coordinated with 3 cysteines and an exchangeable S-adenosyl-L-methionine.</text>
</comment>
<evidence type="ECO:0000313" key="10">
    <source>
        <dbReference type="EMBL" id="MDL2345340.1"/>
    </source>
</evidence>
<feature type="binding site" evidence="7">
    <location>
        <position position="46"/>
    </location>
    <ligand>
        <name>[4Fe-4S] cluster</name>
        <dbReference type="ChEBI" id="CHEBI:49883"/>
        <label>1</label>
    </ligand>
</feature>
<dbReference type="Pfam" id="PF04055">
    <property type="entry name" value="Radical_SAM"/>
    <property type="match status" value="1"/>
</dbReference>
<comment type="caution">
    <text evidence="10">The sequence shown here is derived from an EMBL/GenBank/DDBJ whole genome shotgun (WGS) entry which is preliminary data.</text>
</comment>
<comment type="subcellular location">
    <subcellularLocation>
        <location evidence="7">Cytoplasm</location>
    </subcellularLocation>
</comment>
<evidence type="ECO:0000259" key="8">
    <source>
        <dbReference type="PROSITE" id="PS51449"/>
    </source>
</evidence>
<dbReference type="SMART" id="SM00729">
    <property type="entry name" value="Elp3"/>
    <property type="match status" value="1"/>
</dbReference>
<dbReference type="EMBL" id="JASNGB010000185">
    <property type="protein sequence ID" value="MDL2345340.1"/>
    <property type="molecule type" value="Genomic_DNA"/>
</dbReference>
<accession>A0ABT7JJU9</accession>
<keyword evidence="5 7" id="KW-0408">Iron</keyword>
<dbReference type="Pfam" id="PF00919">
    <property type="entry name" value="UPF0004"/>
    <property type="match status" value="1"/>
</dbReference>
<dbReference type="InterPro" id="IPR007197">
    <property type="entry name" value="rSAM"/>
</dbReference>
<keyword evidence="7" id="KW-0963">Cytoplasm</keyword>
<dbReference type="Proteomes" id="UP001302059">
    <property type="component" value="Unassembled WGS sequence"/>
</dbReference>
<evidence type="ECO:0000256" key="2">
    <source>
        <dbReference type="ARBA" id="ARBA00022679"/>
    </source>
</evidence>
<dbReference type="SFLD" id="SFLDS00029">
    <property type="entry name" value="Radical_SAM"/>
    <property type="match status" value="1"/>
</dbReference>
<dbReference type="PROSITE" id="PS01278">
    <property type="entry name" value="MTTASE_RADICAL"/>
    <property type="match status" value="1"/>
</dbReference>
<keyword evidence="11" id="KW-1185">Reference proteome</keyword>
<proteinExistence type="inferred from homology"/>
<comment type="subunit">
    <text evidence="7">Monomer.</text>
</comment>
<protein>
    <recommendedName>
        <fullName evidence="7">tRNA-2-methylthio-N(6)-dimethylallyladenosine synthase</fullName>
        <ecNumber evidence="7">2.8.4.3</ecNumber>
    </recommendedName>
    <alternativeName>
        <fullName evidence="7">(Dimethylallyl)adenosine tRNA methylthiotransferase MiaB</fullName>
    </alternativeName>
    <alternativeName>
        <fullName evidence="7">tRNA-i(6)A37 methylthiotransferase</fullName>
    </alternativeName>
</protein>
<feature type="binding site" evidence="7">
    <location>
        <position position="152"/>
    </location>
    <ligand>
        <name>[4Fe-4S] cluster</name>
        <dbReference type="ChEBI" id="CHEBI:49883"/>
        <label>2</label>
        <note>4Fe-4S-S-AdoMet</note>
    </ligand>
</feature>
<dbReference type="NCBIfam" id="TIGR00089">
    <property type="entry name" value="MiaB/RimO family radical SAM methylthiotransferase"/>
    <property type="match status" value="1"/>
</dbReference>
<dbReference type="PROSITE" id="PS51449">
    <property type="entry name" value="MTTASE_N"/>
    <property type="match status" value="1"/>
</dbReference>
<dbReference type="NCBIfam" id="TIGR01574">
    <property type="entry name" value="miaB-methiolase"/>
    <property type="match status" value="1"/>
</dbReference>
<evidence type="ECO:0000256" key="1">
    <source>
        <dbReference type="ARBA" id="ARBA00022485"/>
    </source>
</evidence>
<feature type="binding site" evidence="7">
    <location>
        <position position="10"/>
    </location>
    <ligand>
        <name>[4Fe-4S] cluster</name>
        <dbReference type="ChEBI" id="CHEBI:49883"/>
        <label>1</label>
    </ligand>
</feature>
<dbReference type="InterPro" id="IPR038135">
    <property type="entry name" value="Methylthiotransferase_N_sf"/>
</dbReference>
<feature type="binding site" evidence="7">
    <location>
        <position position="155"/>
    </location>
    <ligand>
        <name>[4Fe-4S] cluster</name>
        <dbReference type="ChEBI" id="CHEBI:49883"/>
        <label>2</label>
        <note>4Fe-4S-S-AdoMet</note>
    </ligand>
</feature>
<dbReference type="PROSITE" id="PS51918">
    <property type="entry name" value="RADICAL_SAM"/>
    <property type="match status" value="1"/>
</dbReference>
<organism evidence="10 11">
    <name type="scientific">Deinococcus rhizophilus</name>
    <dbReference type="NCBI Taxonomy" id="3049544"/>
    <lineage>
        <taxon>Bacteria</taxon>
        <taxon>Thermotogati</taxon>
        <taxon>Deinococcota</taxon>
        <taxon>Deinococci</taxon>
        <taxon>Deinococcales</taxon>
        <taxon>Deinococcaceae</taxon>
        <taxon>Deinococcus</taxon>
    </lineage>
</organism>
<keyword evidence="3 7" id="KW-0949">S-adenosyl-L-methionine</keyword>
<feature type="binding site" evidence="7">
    <location>
        <position position="148"/>
    </location>
    <ligand>
        <name>[4Fe-4S] cluster</name>
        <dbReference type="ChEBI" id="CHEBI:49883"/>
        <label>2</label>
        <note>4Fe-4S-S-AdoMet</note>
    </ligand>
</feature>
<dbReference type="EC" id="2.8.4.3" evidence="7"/>
<sequence length="488" mass="54320">MKAHLITYGCQMNEYDTHLVESQLVSFGADMVQSVDEADFVLINTCAVRGKPVDKVRSVLGDLRKQKAQRPLVVGMMGCLAQLEEGQQIARKFEVDVLLGPGSLLDIGKALESNERFWGLQFKDELHEHIPPPPQGKLQAHLTIMRGCDHHCTYCIVPTTRGPQVSRHPDDILRELDLQLGAGVQEVTLLGQNVNAYGVDQGARLAGYPSFADLLRMVGRSGVRRVKFTTSHPMNFTEDVAAAMAETPAVCEFVHLPVQSGSNRVLRRMAREYTREKYLSHIAEIKRHLPNVVLATDIIVGFPGETEEDFQETLSLYDEVGYDSAYMFIYSPRPGTPSYKHFQDLPRELKTERLQRLIVRQKEWSARKNAEKVGTVQELLLRGDAHDTGFLEGHTRGNHPTVVPKALGATGPGLYRARIEHATPHMLYGRLVGKALGATGPGLYRARIEHATPHMLYGRLVGEDGQDLPELPRFNPEAAALSSPLQMV</sequence>
<dbReference type="Gene3D" id="3.80.30.20">
    <property type="entry name" value="tm_1862 like domain"/>
    <property type="match status" value="1"/>
</dbReference>
<dbReference type="RefSeq" id="WP_285524843.1">
    <property type="nucleotide sequence ID" value="NZ_JASNGB010000185.1"/>
</dbReference>
<keyword evidence="2 7" id="KW-0808">Transferase</keyword>
<dbReference type="PANTHER" id="PTHR43020:SF2">
    <property type="entry name" value="MITOCHONDRIAL TRNA METHYLTHIOTRANSFERASE CDK5RAP1"/>
    <property type="match status" value="1"/>
</dbReference>
<keyword evidence="6 7" id="KW-0411">Iron-sulfur</keyword>
<evidence type="ECO:0000259" key="9">
    <source>
        <dbReference type="PROSITE" id="PS51918"/>
    </source>
</evidence>
<comment type="function">
    <text evidence="7">Catalyzes the methylthiolation of N6-(dimethylallyl)adenosine (i(6)A), leading to the formation of 2-methylthio-N6-(dimethylallyl)adenosine (ms(2)i(6)A) at position 37 in tRNAs that read codons beginning with uridine.</text>
</comment>
<dbReference type="InterPro" id="IPR023404">
    <property type="entry name" value="rSAM_horseshoe"/>
</dbReference>
<feature type="domain" description="Radical SAM core" evidence="9">
    <location>
        <begin position="134"/>
        <end position="367"/>
    </location>
</feature>
<dbReference type="InterPro" id="IPR006638">
    <property type="entry name" value="Elp3/MiaA/NifB-like_rSAM"/>
</dbReference>
<evidence type="ECO:0000313" key="11">
    <source>
        <dbReference type="Proteomes" id="UP001302059"/>
    </source>
</evidence>
<dbReference type="Gene3D" id="3.40.50.12160">
    <property type="entry name" value="Methylthiotransferase, N-terminal domain"/>
    <property type="match status" value="1"/>
</dbReference>
<keyword evidence="4 7" id="KW-0479">Metal-binding</keyword>
<name>A0ABT7JJU9_9DEIO</name>
<evidence type="ECO:0000256" key="6">
    <source>
        <dbReference type="ARBA" id="ARBA00023014"/>
    </source>
</evidence>
<feature type="domain" description="MTTase N-terminal" evidence="8">
    <location>
        <begin position="1"/>
        <end position="116"/>
    </location>
</feature>
<evidence type="ECO:0000256" key="5">
    <source>
        <dbReference type="ARBA" id="ARBA00023004"/>
    </source>
</evidence>
<dbReference type="SUPFAM" id="SSF102114">
    <property type="entry name" value="Radical SAM enzymes"/>
    <property type="match status" value="1"/>
</dbReference>
<keyword evidence="7" id="KW-0819">tRNA processing</keyword>
<dbReference type="InterPro" id="IPR020612">
    <property type="entry name" value="Methylthiotransferase_CS"/>
</dbReference>
<gene>
    <name evidence="7 10" type="primary">miaB</name>
    <name evidence="10" type="ORF">QOL99_14455</name>
</gene>
<reference evidence="10 11" key="1">
    <citation type="submission" date="2023-05" db="EMBL/GenBank/DDBJ databases">
        <authorList>
            <person name="Gao F."/>
        </authorList>
    </citation>
    <scope>NUCLEOTIDE SEQUENCE [LARGE SCALE GENOMIC DNA]</scope>
    <source>
        <strain evidence="10 11">MIMF12</strain>
    </source>
</reference>
<dbReference type="InterPro" id="IPR058240">
    <property type="entry name" value="rSAM_sf"/>
</dbReference>
<comment type="similarity">
    <text evidence="7">Belongs to the methylthiotransferase family. MiaB subfamily.</text>
</comment>
<dbReference type="InterPro" id="IPR005839">
    <property type="entry name" value="Methylthiotransferase"/>
</dbReference>
<dbReference type="SFLD" id="SFLDG01061">
    <property type="entry name" value="methylthiotransferase"/>
    <property type="match status" value="1"/>
</dbReference>
<dbReference type="SFLD" id="SFLDG01082">
    <property type="entry name" value="B12-binding_domain_containing"/>
    <property type="match status" value="1"/>
</dbReference>
<feature type="binding site" evidence="7">
    <location>
        <position position="79"/>
    </location>
    <ligand>
        <name>[4Fe-4S] cluster</name>
        <dbReference type="ChEBI" id="CHEBI:49883"/>
        <label>1</label>
    </ligand>
</feature>
<evidence type="ECO:0000256" key="4">
    <source>
        <dbReference type="ARBA" id="ARBA00022723"/>
    </source>
</evidence>
<dbReference type="HAMAP" id="MF_01864">
    <property type="entry name" value="tRNA_metthiotr_MiaB"/>
    <property type="match status" value="1"/>
</dbReference>
<dbReference type="PANTHER" id="PTHR43020">
    <property type="entry name" value="CDK5 REGULATORY SUBUNIT-ASSOCIATED PROTEIN 1"/>
    <property type="match status" value="1"/>
</dbReference>
<dbReference type="CDD" id="cd01335">
    <property type="entry name" value="Radical_SAM"/>
    <property type="match status" value="1"/>
</dbReference>